<dbReference type="Proteomes" id="UP000629371">
    <property type="component" value="Unassembled WGS sequence"/>
</dbReference>
<dbReference type="Pfam" id="PF02797">
    <property type="entry name" value="Chal_sti_synt_C"/>
    <property type="match status" value="1"/>
</dbReference>
<evidence type="ECO:0000256" key="3">
    <source>
        <dbReference type="ARBA" id="ARBA00023315"/>
    </source>
</evidence>
<name>A0ABS1N509_9ACTN</name>
<evidence type="ECO:0000313" key="6">
    <source>
        <dbReference type="EMBL" id="MBL1095004.1"/>
    </source>
</evidence>
<dbReference type="EMBL" id="JAERRI010000043">
    <property type="protein sequence ID" value="MBL1095004.1"/>
    <property type="molecule type" value="Genomic_DNA"/>
</dbReference>
<organism evidence="6 7">
    <name type="scientific">Streptomyces siderophoricus</name>
    <dbReference type="NCBI Taxonomy" id="2802281"/>
    <lineage>
        <taxon>Bacteria</taxon>
        <taxon>Bacillati</taxon>
        <taxon>Actinomycetota</taxon>
        <taxon>Actinomycetes</taxon>
        <taxon>Kitasatosporales</taxon>
        <taxon>Streptomycetaceae</taxon>
        <taxon>Streptomyces</taxon>
    </lineage>
</organism>
<dbReference type="InterPro" id="IPR016039">
    <property type="entry name" value="Thiolase-like"/>
</dbReference>
<feature type="domain" description="Chalcone/stilbene synthase N-terminal" evidence="4">
    <location>
        <begin position="57"/>
        <end position="200"/>
    </location>
</feature>
<dbReference type="PANTHER" id="PTHR11877">
    <property type="entry name" value="HYDROXYMETHYLGLUTARYL-COA SYNTHASE"/>
    <property type="match status" value="1"/>
</dbReference>
<comment type="caution">
    <text evidence="6">The sequence shown here is derived from an EMBL/GenBank/DDBJ whole genome shotgun (WGS) entry which is preliminary data.</text>
</comment>
<dbReference type="Gene3D" id="3.40.47.10">
    <property type="match status" value="2"/>
</dbReference>
<dbReference type="InterPro" id="IPR012328">
    <property type="entry name" value="Chalcone/stilbene_synt_C"/>
</dbReference>
<dbReference type="PANTHER" id="PTHR11877:SF99">
    <property type="entry name" value="1,3,6,8-TETRAHYDROXYNAPHTHALENE SYNTHASE"/>
    <property type="match status" value="1"/>
</dbReference>
<protein>
    <submittedName>
        <fullName evidence="6">Type III polyketide synthase</fullName>
    </submittedName>
</protein>
<gene>
    <name evidence="6" type="ORF">JK360_37900</name>
</gene>
<dbReference type="SUPFAM" id="SSF53901">
    <property type="entry name" value="Thiolase-like"/>
    <property type="match status" value="2"/>
</dbReference>
<evidence type="ECO:0000256" key="2">
    <source>
        <dbReference type="ARBA" id="ARBA00022679"/>
    </source>
</evidence>
<evidence type="ECO:0000256" key="1">
    <source>
        <dbReference type="ARBA" id="ARBA00005531"/>
    </source>
</evidence>
<sequence length="346" mass="37432">MSVVCRPALSLPEHVVSLEEVISHTSKQHATHTRIKSALSLMRSTSVQSRSLIDPFEEVTRFRTFGQRMRRYAEAGTRLGVDAARHALAAADTHTREVDNMILVSCTGYLLPGLDAHIANEMGLRQNVRRLSFGQVGCAGGAYALSRARELEIAHPNSVTLVISVELCSLSYQPDDSSIASFISTALFGDAAAACVIRNDRPGMRIDNSHEELAPNTLGYISYGVDEFGFHFDTNPRISRIVAETMPGLGKWLLGNSDVLSPQPGFLISHTGGPRIMYEVSKGLGIPPEMFDLSENSLKRRGNTASAVVFDVLEQTFGQPPKSGETGLMLAFGPGVSTVAVTGTWV</sequence>
<feature type="domain" description="Chalcone/stilbene synthase C-terminal" evidence="5">
    <location>
        <begin position="208"/>
        <end position="338"/>
    </location>
</feature>
<dbReference type="InterPro" id="IPR001099">
    <property type="entry name" value="Chalcone/stilbene_synt_N"/>
</dbReference>
<dbReference type="PIRSF" id="PIRSF000451">
    <property type="entry name" value="PKS_III"/>
    <property type="match status" value="1"/>
</dbReference>
<keyword evidence="7" id="KW-1185">Reference proteome</keyword>
<comment type="similarity">
    <text evidence="1">Belongs to the thiolase-like superfamily. Chalcone/stilbene synthases family.</text>
</comment>
<dbReference type="RefSeq" id="WP_201811926.1">
    <property type="nucleotide sequence ID" value="NZ_JAERRI010000043.1"/>
</dbReference>
<accession>A0ABS1N509</accession>
<dbReference type="Pfam" id="PF00195">
    <property type="entry name" value="Chal_sti_synt_N"/>
    <property type="match status" value="1"/>
</dbReference>
<proteinExistence type="inferred from homology"/>
<reference evidence="6 7" key="1">
    <citation type="submission" date="2021-01" db="EMBL/GenBank/DDBJ databases">
        <title>WGS of actinomycetes isolated from Thailand.</title>
        <authorList>
            <person name="Thawai C."/>
        </authorList>
    </citation>
    <scope>NUCLEOTIDE SEQUENCE [LARGE SCALE GENOMIC DNA]</scope>
    <source>
        <strain evidence="6 7">CH9-7</strain>
    </source>
</reference>
<dbReference type="InterPro" id="IPR011141">
    <property type="entry name" value="Polyketide_synthase_type-III"/>
</dbReference>
<keyword evidence="3" id="KW-0012">Acyltransferase</keyword>
<keyword evidence="2" id="KW-0808">Transferase</keyword>
<evidence type="ECO:0000313" key="7">
    <source>
        <dbReference type="Proteomes" id="UP000629371"/>
    </source>
</evidence>
<evidence type="ECO:0000259" key="5">
    <source>
        <dbReference type="Pfam" id="PF02797"/>
    </source>
</evidence>
<evidence type="ECO:0000259" key="4">
    <source>
        <dbReference type="Pfam" id="PF00195"/>
    </source>
</evidence>